<evidence type="ECO:0000256" key="2">
    <source>
        <dbReference type="SAM" id="Phobius"/>
    </source>
</evidence>
<protein>
    <submittedName>
        <fullName evidence="3">Uncharacterized protein</fullName>
    </submittedName>
</protein>
<keyword evidence="4" id="KW-1185">Reference proteome</keyword>
<gene>
    <name evidence="3" type="ORF">ACFP3H_09275</name>
</gene>
<feature type="compositionally biased region" description="Gly residues" evidence="1">
    <location>
        <begin position="19"/>
        <end position="56"/>
    </location>
</feature>
<feature type="compositionally biased region" description="Low complexity" evidence="1">
    <location>
        <begin position="57"/>
        <end position="69"/>
    </location>
</feature>
<evidence type="ECO:0000313" key="4">
    <source>
        <dbReference type="Proteomes" id="UP001596223"/>
    </source>
</evidence>
<name>A0ABW1JQ62_9NOCA</name>
<evidence type="ECO:0000313" key="3">
    <source>
        <dbReference type="EMBL" id="MFC6011239.1"/>
    </source>
</evidence>
<dbReference type="RefSeq" id="WP_378602486.1">
    <property type="nucleotide sequence ID" value="NZ_JBHSQN010000003.1"/>
</dbReference>
<sequence length="292" mass="29443">MTAYPGEVTPIPQPPTGQEFGGGAVGGQVPGYGQVPGFGQPGGQVPGYGQPGGQSPGYGQAPGYEQPGGQAPGYGQAGGQAPGYGQPGGQAPGQPVGAVPESGMAPQPYPGGYSAGGFPPPTASGPRVLPQTVQNAFYLMLAGAAATLLGLAYTFTTIDRIRSNALDASNGEFRGESLDLLVAGTMGGAAAGALISAGLWIWMAFVCRAGKNWGRITGTVFFGINALFYVFALLAALIASTAGLELVFSTVVLMIGLAAVILLWSSKSRAFFAPPVPPGYQPYPGYPPVAPY</sequence>
<reference evidence="4" key="1">
    <citation type="journal article" date="2019" name="Int. J. Syst. Evol. Microbiol.">
        <title>The Global Catalogue of Microorganisms (GCM) 10K type strain sequencing project: providing services to taxonomists for standard genome sequencing and annotation.</title>
        <authorList>
            <consortium name="The Broad Institute Genomics Platform"/>
            <consortium name="The Broad Institute Genome Sequencing Center for Infectious Disease"/>
            <person name="Wu L."/>
            <person name="Ma J."/>
        </authorList>
    </citation>
    <scope>NUCLEOTIDE SEQUENCE [LARGE SCALE GENOMIC DNA]</scope>
    <source>
        <strain evidence="4">CCUG 36956</strain>
    </source>
</reference>
<comment type="caution">
    <text evidence="3">The sequence shown here is derived from an EMBL/GenBank/DDBJ whole genome shotgun (WGS) entry which is preliminary data.</text>
</comment>
<evidence type="ECO:0000256" key="1">
    <source>
        <dbReference type="SAM" id="MobiDB-lite"/>
    </source>
</evidence>
<keyword evidence="2" id="KW-1133">Transmembrane helix</keyword>
<feature type="transmembrane region" description="Helical" evidence="2">
    <location>
        <begin position="136"/>
        <end position="155"/>
    </location>
</feature>
<feature type="compositionally biased region" description="Gly residues" evidence="1">
    <location>
        <begin position="70"/>
        <end position="91"/>
    </location>
</feature>
<organism evidence="3 4">
    <name type="scientific">Nocardia lasii</name>
    <dbReference type="NCBI Taxonomy" id="1616107"/>
    <lineage>
        <taxon>Bacteria</taxon>
        <taxon>Bacillati</taxon>
        <taxon>Actinomycetota</taxon>
        <taxon>Actinomycetes</taxon>
        <taxon>Mycobacteriales</taxon>
        <taxon>Nocardiaceae</taxon>
        <taxon>Nocardia</taxon>
    </lineage>
</organism>
<dbReference type="Proteomes" id="UP001596223">
    <property type="component" value="Unassembled WGS sequence"/>
</dbReference>
<feature type="region of interest" description="Disordered" evidence="1">
    <location>
        <begin position="1"/>
        <end position="126"/>
    </location>
</feature>
<keyword evidence="2" id="KW-0472">Membrane</keyword>
<feature type="transmembrane region" description="Helical" evidence="2">
    <location>
        <begin position="180"/>
        <end position="207"/>
    </location>
</feature>
<dbReference type="EMBL" id="JBHSQN010000003">
    <property type="protein sequence ID" value="MFC6011239.1"/>
    <property type="molecule type" value="Genomic_DNA"/>
</dbReference>
<feature type="transmembrane region" description="Helical" evidence="2">
    <location>
        <begin position="246"/>
        <end position="264"/>
    </location>
</feature>
<accession>A0ABW1JQ62</accession>
<keyword evidence="2" id="KW-0812">Transmembrane</keyword>
<proteinExistence type="predicted"/>
<feature type="transmembrane region" description="Helical" evidence="2">
    <location>
        <begin position="219"/>
        <end position="240"/>
    </location>
</feature>